<evidence type="ECO:0000313" key="9">
    <source>
        <dbReference type="EMBL" id="QSG02213.1"/>
    </source>
</evidence>
<proteinExistence type="predicted"/>
<evidence type="ECO:0000256" key="5">
    <source>
        <dbReference type="ARBA" id="ARBA00022982"/>
    </source>
</evidence>
<dbReference type="EMBL" id="CP064786">
    <property type="protein sequence ID" value="QSG02213.1"/>
    <property type="molecule type" value="Genomic_DNA"/>
</dbReference>
<keyword evidence="10" id="KW-1185">Reference proteome</keyword>
<feature type="domain" description="4Fe-4S ferredoxin-type" evidence="8">
    <location>
        <begin position="5"/>
        <end position="35"/>
    </location>
</feature>
<accession>A0A897MT53</accession>
<keyword evidence="5" id="KW-0249">Electron transport</keyword>
<evidence type="ECO:0000259" key="8">
    <source>
        <dbReference type="PROSITE" id="PS51379"/>
    </source>
</evidence>
<keyword evidence="9" id="KW-0560">Oxidoreductase</keyword>
<dbReference type="Proteomes" id="UP000663586">
    <property type="component" value="Chromosome"/>
</dbReference>
<protein>
    <submittedName>
        <fullName evidence="9">Fe-S-cluster-containing dehydrogenase component</fullName>
        <ecNumber evidence="9">1.8.5.5</ecNumber>
    </submittedName>
</protein>
<evidence type="ECO:0000256" key="2">
    <source>
        <dbReference type="ARBA" id="ARBA00022485"/>
    </source>
</evidence>
<dbReference type="GO" id="GO:0051539">
    <property type="term" value="F:4 iron, 4 sulfur cluster binding"/>
    <property type="evidence" value="ECO:0007669"/>
    <property type="project" value="UniProtKB-KW"/>
</dbReference>
<organism evidence="9 10">
    <name type="scientific">Natranaeroarchaeum sulfidigenes</name>
    <dbReference type="NCBI Taxonomy" id="2784880"/>
    <lineage>
        <taxon>Archaea</taxon>
        <taxon>Methanobacteriati</taxon>
        <taxon>Methanobacteriota</taxon>
        <taxon>Stenosarchaea group</taxon>
        <taxon>Halobacteria</taxon>
        <taxon>Halobacteriales</taxon>
        <taxon>Natronoarchaeaceae</taxon>
        <taxon>Natranaeroarchaeum</taxon>
    </lineage>
</organism>
<feature type="domain" description="4Fe-4S ferredoxin-type" evidence="8">
    <location>
        <begin position="84"/>
        <end position="113"/>
    </location>
</feature>
<keyword evidence="3" id="KW-0479">Metal-binding</keyword>
<dbReference type="GO" id="GO:0016491">
    <property type="term" value="F:oxidoreductase activity"/>
    <property type="evidence" value="ECO:0007669"/>
    <property type="project" value="UniProtKB-KW"/>
</dbReference>
<reference evidence="9" key="1">
    <citation type="submission" date="2020-11" db="EMBL/GenBank/DDBJ databases">
        <title>Carbohydrate-dependent, anaerobic sulfur respiration: A novel catabolism in halophilic archaea.</title>
        <authorList>
            <person name="Sorokin D.Y."/>
            <person name="Messina E."/>
            <person name="Smedile F."/>
            <person name="La Cono V."/>
            <person name="Hallsworth J.E."/>
            <person name="Yakimov M.M."/>
        </authorList>
    </citation>
    <scope>NUCLEOTIDE SEQUENCE</scope>
    <source>
        <strain evidence="9">AArc-S</strain>
    </source>
</reference>
<name>A0A897MT53_9EURY</name>
<evidence type="ECO:0000313" key="10">
    <source>
        <dbReference type="Proteomes" id="UP000663586"/>
    </source>
</evidence>
<dbReference type="GO" id="GO:0046872">
    <property type="term" value="F:metal ion binding"/>
    <property type="evidence" value="ECO:0007669"/>
    <property type="project" value="UniProtKB-KW"/>
</dbReference>
<dbReference type="InterPro" id="IPR017900">
    <property type="entry name" value="4Fe4S_Fe_S_CS"/>
</dbReference>
<dbReference type="CDD" id="cd16371">
    <property type="entry name" value="DMSOR_beta_like"/>
    <property type="match status" value="1"/>
</dbReference>
<keyword evidence="1" id="KW-0813">Transport</keyword>
<dbReference type="Pfam" id="PF12797">
    <property type="entry name" value="Fer4_2"/>
    <property type="match status" value="1"/>
</dbReference>
<feature type="domain" description="4Fe-4S ferredoxin-type" evidence="8">
    <location>
        <begin position="52"/>
        <end position="82"/>
    </location>
</feature>
<sequence length="202" mass="21854">MGEQWAFYFDANKCIGCHACSVSCKQRHDRDSDQDEWRTVRNVESGEFPDVSSMPISMSCMHCSDAPCEKVCPCNSIEKREEDGIVTVDRDSCIGCHYCAWACPYGAPTYDDGGIMSKCNMCLGEGPGGGHDMPPREEQEDGGSTPACVDNCVGDAIKAGPVSELKAEASKEALERFASEPANVIVEADRDDDEAGAVTYEV</sequence>
<keyword evidence="7" id="KW-0411">Iron-sulfur</keyword>
<dbReference type="Pfam" id="PF13247">
    <property type="entry name" value="Fer4_11"/>
    <property type="match status" value="1"/>
</dbReference>
<evidence type="ECO:0000256" key="6">
    <source>
        <dbReference type="ARBA" id="ARBA00023004"/>
    </source>
</evidence>
<gene>
    <name evidence="9" type="primary">hybA2</name>
    <name evidence="9" type="ORF">AArcS_0991</name>
</gene>
<dbReference type="PROSITE" id="PS51379">
    <property type="entry name" value="4FE4S_FER_2"/>
    <property type="match status" value="3"/>
</dbReference>
<dbReference type="Gene3D" id="3.30.70.20">
    <property type="match status" value="2"/>
</dbReference>
<evidence type="ECO:0000256" key="3">
    <source>
        <dbReference type="ARBA" id="ARBA00022723"/>
    </source>
</evidence>
<dbReference type="KEGG" id="hara:AArcS_0991"/>
<dbReference type="PROSITE" id="PS00198">
    <property type="entry name" value="4FE4S_FER_1"/>
    <property type="match status" value="1"/>
</dbReference>
<dbReference type="PANTHER" id="PTHR43177:SF5">
    <property type="entry name" value="ANAEROBIC DIMETHYL SULFOXIDE REDUCTASE CHAIN B-RELATED"/>
    <property type="match status" value="1"/>
</dbReference>
<dbReference type="AlphaFoldDB" id="A0A897MT53"/>
<keyword evidence="6" id="KW-0408">Iron</keyword>
<dbReference type="RefSeq" id="WP_238479370.1">
    <property type="nucleotide sequence ID" value="NZ_CP064786.1"/>
</dbReference>
<dbReference type="InterPro" id="IPR017896">
    <property type="entry name" value="4Fe4S_Fe-S-bd"/>
</dbReference>
<evidence type="ECO:0000256" key="7">
    <source>
        <dbReference type="ARBA" id="ARBA00023014"/>
    </source>
</evidence>
<dbReference type="GeneID" id="70684379"/>
<keyword evidence="2" id="KW-0004">4Fe-4S</keyword>
<evidence type="ECO:0000256" key="1">
    <source>
        <dbReference type="ARBA" id="ARBA00022448"/>
    </source>
</evidence>
<dbReference type="EC" id="1.8.5.5" evidence="9"/>
<evidence type="ECO:0000256" key="4">
    <source>
        <dbReference type="ARBA" id="ARBA00022737"/>
    </source>
</evidence>
<dbReference type="PANTHER" id="PTHR43177">
    <property type="entry name" value="PROTEIN NRFC"/>
    <property type="match status" value="1"/>
</dbReference>
<keyword evidence="4" id="KW-0677">Repeat</keyword>
<dbReference type="InterPro" id="IPR050954">
    <property type="entry name" value="ET_IronSulfur_Cluster-Binding"/>
</dbReference>
<dbReference type="SUPFAM" id="SSF54862">
    <property type="entry name" value="4Fe-4S ferredoxins"/>
    <property type="match status" value="1"/>
</dbReference>